<name>A0A0F9R2W1_9ZZZZ</name>
<dbReference type="SUPFAM" id="SSF52540">
    <property type="entry name" value="P-loop containing nucleoside triphosphate hydrolases"/>
    <property type="match status" value="1"/>
</dbReference>
<proteinExistence type="predicted"/>
<sequence>METLIKVSSISQMLQSSDKKVKLSCSCGDEFEVYTVLQALYPKKDILCFKCRALVRQKEEEARRLLILEQINKEKEIWHRTCGIPLRFKGKTFDNYKRSEDNRKAFEISVEYADMFPLEQGHEYHSLGIISDNIWGNGKTHLACSIAHRIIDRWASLKRCPVYVVTEPDLFSRIRATFGHNKDTETEEDVYNYIINVPLLIVDDMGKEDVADPRFVQRVWFRIINGRYDNMLPIVLTANMSPDGLAKHLGGSRNNEASFDRLYEMLQGVFYEVRGESYRRKG</sequence>
<dbReference type="PANTHER" id="PTHR30050:SF4">
    <property type="entry name" value="ATP-BINDING PROTEIN RV3427C IN INSERTION SEQUENCE-RELATED"/>
    <property type="match status" value="1"/>
</dbReference>
<protein>
    <recommendedName>
        <fullName evidence="1">IstB-like ATP-binding domain-containing protein</fullName>
    </recommendedName>
</protein>
<dbReference type="GO" id="GO:0006260">
    <property type="term" value="P:DNA replication"/>
    <property type="evidence" value="ECO:0007669"/>
    <property type="project" value="TreeGrafter"/>
</dbReference>
<dbReference type="PANTHER" id="PTHR30050">
    <property type="entry name" value="CHROMOSOMAL REPLICATION INITIATOR PROTEIN DNAA"/>
    <property type="match status" value="1"/>
</dbReference>
<evidence type="ECO:0000313" key="2">
    <source>
        <dbReference type="EMBL" id="KKN50930.1"/>
    </source>
</evidence>
<dbReference type="GO" id="GO:0005524">
    <property type="term" value="F:ATP binding"/>
    <property type="evidence" value="ECO:0007669"/>
    <property type="project" value="InterPro"/>
</dbReference>
<accession>A0A0F9R2W1</accession>
<gene>
    <name evidence="2" type="ORF">LCGC14_0627950</name>
</gene>
<feature type="domain" description="IstB-like ATP-binding" evidence="1">
    <location>
        <begin position="136"/>
        <end position="281"/>
    </location>
</feature>
<evidence type="ECO:0000259" key="1">
    <source>
        <dbReference type="Pfam" id="PF01695"/>
    </source>
</evidence>
<organism evidence="2">
    <name type="scientific">marine sediment metagenome</name>
    <dbReference type="NCBI Taxonomy" id="412755"/>
    <lineage>
        <taxon>unclassified sequences</taxon>
        <taxon>metagenomes</taxon>
        <taxon>ecological metagenomes</taxon>
    </lineage>
</organism>
<dbReference type="InterPro" id="IPR027417">
    <property type="entry name" value="P-loop_NTPase"/>
</dbReference>
<dbReference type="Gene3D" id="3.40.50.300">
    <property type="entry name" value="P-loop containing nucleotide triphosphate hydrolases"/>
    <property type="match status" value="1"/>
</dbReference>
<dbReference type="EMBL" id="LAZR01001089">
    <property type="protein sequence ID" value="KKN50930.1"/>
    <property type="molecule type" value="Genomic_DNA"/>
</dbReference>
<dbReference type="AlphaFoldDB" id="A0A0F9R2W1"/>
<reference evidence="2" key="1">
    <citation type="journal article" date="2015" name="Nature">
        <title>Complex archaea that bridge the gap between prokaryotes and eukaryotes.</title>
        <authorList>
            <person name="Spang A."/>
            <person name="Saw J.H."/>
            <person name="Jorgensen S.L."/>
            <person name="Zaremba-Niedzwiedzka K."/>
            <person name="Martijn J."/>
            <person name="Lind A.E."/>
            <person name="van Eijk R."/>
            <person name="Schleper C."/>
            <person name="Guy L."/>
            <person name="Ettema T.J."/>
        </authorList>
    </citation>
    <scope>NUCLEOTIDE SEQUENCE</scope>
</reference>
<comment type="caution">
    <text evidence="2">The sequence shown here is derived from an EMBL/GenBank/DDBJ whole genome shotgun (WGS) entry which is preliminary data.</text>
</comment>
<dbReference type="Pfam" id="PF01695">
    <property type="entry name" value="IstB_IS21"/>
    <property type="match status" value="1"/>
</dbReference>
<dbReference type="InterPro" id="IPR002611">
    <property type="entry name" value="IstB_ATP-bd"/>
</dbReference>